<protein>
    <submittedName>
        <fullName evidence="2">Uncharacterized protein</fullName>
    </submittedName>
</protein>
<reference evidence="2" key="1">
    <citation type="submission" date="2015-04" db="UniProtKB">
        <authorList>
            <consortium name="EnsemblPlants"/>
        </authorList>
    </citation>
    <scope>IDENTIFICATION</scope>
</reference>
<name>A0A0E0BRG6_9ORYZ</name>
<accession>A0A0E0BRG6</accession>
<dbReference type="HOGENOM" id="CLU_2296079_0_0_1"/>
<proteinExistence type="predicted"/>
<dbReference type="AlphaFoldDB" id="A0A0E0BRG6"/>
<keyword evidence="3" id="KW-1185">Reference proteome</keyword>
<evidence type="ECO:0000313" key="2">
    <source>
        <dbReference type="EnsemblPlants" id="OGLUM12G10220.1"/>
    </source>
</evidence>
<dbReference type="Gramene" id="OGLUM12G10220.1">
    <property type="protein sequence ID" value="OGLUM12G10220.1"/>
    <property type="gene ID" value="OGLUM12G10220"/>
</dbReference>
<dbReference type="EnsemblPlants" id="OGLUM12G10220.1">
    <property type="protein sequence ID" value="OGLUM12G10220.1"/>
    <property type="gene ID" value="OGLUM12G10220"/>
</dbReference>
<sequence length="101" mass="11097">MEGRGAGDRACCTRGEREQPRLQRAEGVGGTAAACEGRRRRDSRRGWERRWRRTGRERAAAPRRYRRLVGVLRDGDARLADVLRGHGGGISPGAVRTGSSA</sequence>
<feature type="region of interest" description="Disordered" evidence="1">
    <location>
        <begin position="37"/>
        <end position="59"/>
    </location>
</feature>
<reference evidence="2" key="2">
    <citation type="submission" date="2018-05" db="EMBL/GenBank/DDBJ databases">
        <title>OgluRS3 (Oryza glumaepatula Reference Sequence Version 3).</title>
        <authorList>
            <person name="Zhang J."/>
            <person name="Kudrna D."/>
            <person name="Lee S."/>
            <person name="Talag J."/>
            <person name="Welchert J."/>
            <person name="Wing R.A."/>
        </authorList>
    </citation>
    <scope>NUCLEOTIDE SEQUENCE [LARGE SCALE GENOMIC DNA]</scope>
</reference>
<evidence type="ECO:0000256" key="1">
    <source>
        <dbReference type="SAM" id="MobiDB-lite"/>
    </source>
</evidence>
<organism evidence="2">
    <name type="scientific">Oryza glumipatula</name>
    <dbReference type="NCBI Taxonomy" id="40148"/>
    <lineage>
        <taxon>Eukaryota</taxon>
        <taxon>Viridiplantae</taxon>
        <taxon>Streptophyta</taxon>
        <taxon>Embryophyta</taxon>
        <taxon>Tracheophyta</taxon>
        <taxon>Spermatophyta</taxon>
        <taxon>Magnoliopsida</taxon>
        <taxon>Liliopsida</taxon>
        <taxon>Poales</taxon>
        <taxon>Poaceae</taxon>
        <taxon>BOP clade</taxon>
        <taxon>Oryzoideae</taxon>
        <taxon>Oryzeae</taxon>
        <taxon>Oryzinae</taxon>
        <taxon>Oryza</taxon>
    </lineage>
</organism>
<dbReference type="Proteomes" id="UP000026961">
    <property type="component" value="Chromosome 12"/>
</dbReference>
<evidence type="ECO:0000313" key="3">
    <source>
        <dbReference type="Proteomes" id="UP000026961"/>
    </source>
</evidence>